<gene>
    <name evidence="1" type="ORF">TIFTF001_030247</name>
</gene>
<dbReference type="EMBL" id="BTGU01000107">
    <property type="protein sequence ID" value="GMN61172.1"/>
    <property type="molecule type" value="Genomic_DNA"/>
</dbReference>
<dbReference type="Proteomes" id="UP001187192">
    <property type="component" value="Unassembled WGS sequence"/>
</dbReference>
<keyword evidence="2" id="KW-1185">Reference proteome</keyword>
<reference evidence="1" key="1">
    <citation type="submission" date="2023-07" db="EMBL/GenBank/DDBJ databases">
        <title>draft genome sequence of fig (Ficus carica).</title>
        <authorList>
            <person name="Takahashi T."/>
            <person name="Nishimura K."/>
        </authorList>
    </citation>
    <scope>NUCLEOTIDE SEQUENCE</scope>
</reference>
<evidence type="ECO:0000313" key="1">
    <source>
        <dbReference type="EMBL" id="GMN61172.1"/>
    </source>
</evidence>
<protein>
    <submittedName>
        <fullName evidence="1">Uncharacterized protein</fullName>
    </submittedName>
</protein>
<accession>A0AA88DSW5</accession>
<comment type="caution">
    <text evidence="1">The sequence shown here is derived from an EMBL/GenBank/DDBJ whole genome shotgun (WGS) entry which is preliminary data.</text>
</comment>
<organism evidence="1 2">
    <name type="scientific">Ficus carica</name>
    <name type="common">Common fig</name>
    <dbReference type="NCBI Taxonomy" id="3494"/>
    <lineage>
        <taxon>Eukaryota</taxon>
        <taxon>Viridiplantae</taxon>
        <taxon>Streptophyta</taxon>
        <taxon>Embryophyta</taxon>
        <taxon>Tracheophyta</taxon>
        <taxon>Spermatophyta</taxon>
        <taxon>Magnoliopsida</taxon>
        <taxon>eudicotyledons</taxon>
        <taxon>Gunneridae</taxon>
        <taxon>Pentapetalae</taxon>
        <taxon>rosids</taxon>
        <taxon>fabids</taxon>
        <taxon>Rosales</taxon>
        <taxon>Moraceae</taxon>
        <taxon>Ficeae</taxon>
        <taxon>Ficus</taxon>
    </lineage>
</organism>
<evidence type="ECO:0000313" key="2">
    <source>
        <dbReference type="Proteomes" id="UP001187192"/>
    </source>
</evidence>
<sequence>MIQVLEESGQEFSVAFTIDLSNEFPPPFVVSSLYRGSCFALNNGLRSNIPSDEDFGSTSKSTWDETHSDPIQVPIGPVTRARAKEFKDALIGLIQATSPLTLTFLFLGVNYSNLSGFSVAFTNDLSINSSIVDCGVVTIPRFLPLIGNGSRLLPFEPVCRNDLRDLLEYGFRHIVGVVRIIWYQSFDSSLRSKTPRGGDDMGDEAFVKRRVGTVS</sequence>
<proteinExistence type="predicted"/>
<dbReference type="AlphaFoldDB" id="A0AA88DSW5"/>
<name>A0AA88DSW5_FICCA</name>